<proteinExistence type="predicted"/>
<dbReference type="Proteomes" id="UP000887578">
    <property type="component" value="Unplaced"/>
</dbReference>
<evidence type="ECO:0000256" key="1">
    <source>
        <dbReference type="SAM" id="SignalP"/>
    </source>
</evidence>
<evidence type="ECO:0000313" key="2">
    <source>
        <dbReference type="Proteomes" id="UP000887578"/>
    </source>
</evidence>
<reference evidence="3" key="1">
    <citation type="submission" date="2022-11" db="UniProtKB">
        <authorList>
            <consortium name="WormBaseParasite"/>
        </authorList>
    </citation>
    <scope>IDENTIFICATION</scope>
</reference>
<dbReference type="AlphaFoldDB" id="A0A914QK66"/>
<feature type="chain" id="PRO_5037317816" evidence="1">
    <location>
        <begin position="23"/>
        <end position="147"/>
    </location>
</feature>
<evidence type="ECO:0000313" key="3">
    <source>
        <dbReference type="WBParaSite" id="PDA_v2.g3917.t1"/>
    </source>
</evidence>
<keyword evidence="2" id="KW-1185">Reference proteome</keyword>
<accession>A0A914QK66</accession>
<keyword evidence="1" id="KW-0732">Signal</keyword>
<feature type="signal peptide" evidence="1">
    <location>
        <begin position="1"/>
        <end position="22"/>
    </location>
</feature>
<name>A0A914QK66_9BILA</name>
<sequence length="147" mass="16354">MGAFNIFSLVFLASAFIAQSNGAINRFIPMWCVDLHALPNGPTFDSTKDVMQACVEGNTCIGFKKISDNEYRLLYALTGYTFNETSRDYYLWDKTGGKTFPNQPNELDALILFAIYPLIECPASFGIDGSLCRGLSSISVNYLMLLF</sequence>
<protein>
    <submittedName>
        <fullName evidence="3">Uncharacterized protein</fullName>
    </submittedName>
</protein>
<organism evidence="2 3">
    <name type="scientific">Panagrolaimus davidi</name>
    <dbReference type="NCBI Taxonomy" id="227884"/>
    <lineage>
        <taxon>Eukaryota</taxon>
        <taxon>Metazoa</taxon>
        <taxon>Ecdysozoa</taxon>
        <taxon>Nematoda</taxon>
        <taxon>Chromadorea</taxon>
        <taxon>Rhabditida</taxon>
        <taxon>Tylenchina</taxon>
        <taxon>Panagrolaimomorpha</taxon>
        <taxon>Panagrolaimoidea</taxon>
        <taxon>Panagrolaimidae</taxon>
        <taxon>Panagrolaimus</taxon>
    </lineage>
</organism>
<dbReference type="WBParaSite" id="PDA_v2.g3917.t1">
    <property type="protein sequence ID" value="PDA_v2.g3917.t1"/>
    <property type="gene ID" value="PDA_v2.g3917"/>
</dbReference>